<proteinExistence type="predicted"/>
<name>A0A8J5S0I6_ZIZPA</name>
<dbReference type="Pfam" id="PF07859">
    <property type="entry name" value="Abhydrolase_3"/>
    <property type="match status" value="1"/>
</dbReference>
<gene>
    <name evidence="2" type="ORF">GUJ93_ZPchr0002g23875</name>
</gene>
<dbReference type="PANTHER" id="PTHR23024:SF366">
    <property type="entry name" value="CARBOXYLESTERASE 2-RELATED"/>
    <property type="match status" value="1"/>
</dbReference>
<dbReference type="PANTHER" id="PTHR23024">
    <property type="entry name" value="ARYLACETAMIDE DEACETYLASE"/>
    <property type="match status" value="1"/>
</dbReference>
<dbReference type="InterPro" id="IPR013094">
    <property type="entry name" value="AB_hydrolase_3"/>
</dbReference>
<keyword evidence="3" id="KW-1185">Reference proteome</keyword>
<organism evidence="2 3">
    <name type="scientific">Zizania palustris</name>
    <name type="common">Northern wild rice</name>
    <dbReference type="NCBI Taxonomy" id="103762"/>
    <lineage>
        <taxon>Eukaryota</taxon>
        <taxon>Viridiplantae</taxon>
        <taxon>Streptophyta</taxon>
        <taxon>Embryophyta</taxon>
        <taxon>Tracheophyta</taxon>
        <taxon>Spermatophyta</taxon>
        <taxon>Magnoliopsida</taxon>
        <taxon>Liliopsida</taxon>
        <taxon>Poales</taxon>
        <taxon>Poaceae</taxon>
        <taxon>BOP clade</taxon>
        <taxon>Oryzoideae</taxon>
        <taxon>Oryzeae</taxon>
        <taxon>Zizaniinae</taxon>
        <taxon>Zizania</taxon>
    </lineage>
</organism>
<feature type="domain" description="Alpha/beta hydrolase fold-3" evidence="1">
    <location>
        <begin position="84"/>
        <end position="141"/>
    </location>
</feature>
<dbReference type="OrthoDB" id="408631at2759"/>
<comment type="caution">
    <text evidence="2">The sequence shown here is derived from an EMBL/GenBank/DDBJ whole genome shotgun (WGS) entry which is preliminary data.</text>
</comment>
<dbReference type="GO" id="GO:0016787">
    <property type="term" value="F:hydrolase activity"/>
    <property type="evidence" value="ECO:0007669"/>
    <property type="project" value="InterPro"/>
</dbReference>
<dbReference type="Proteomes" id="UP000729402">
    <property type="component" value="Unassembled WGS sequence"/>
</dbReference>
<sequence>MADASAGGDEVIHDARDFNIRVYQERPCRALTGDRLLPGVQRTPPPGSHHSSKDVGILLGEGVSARIYLPAPSSGGYRRRIPVIVFFHGGGFCRGSASDAATHGHANQLAAWASAIVVSVEYSLAPQRLVPALYGDAWAALAPMGGLARR</sequence>
<dbReference type="AlphaFoldDB" id="A0A8J5S0I6"/>
<protein>
    <recommendedName>
        <fullName evidence="1">Alpha/beta hydrolase fold-3 domain-containing protein</fullName>
    </recommendedName>
</protein>
<evidence type="ECO:0000313" key="2">
    <source>
        <dbReference type="EMBL" id="KAG8057022.1"/>
    </source>
</evidence>
<dbReference type="InterPro" id="IPR050466">
    <property type="entry name" value="Carboxylest/Gibb_receptor"/>
</dbReference>
<accession>A0A8J5S0I6</accession>
<evidence type="ECO:0000313" key="3">
    <source>
        <dbReference type="Proteomes" id="UP000729402"/>
    </source>
</evidence>
<reference evidence="2" key="1">
    <citation type="journal article" date="2021" name="bioRxiv">
        <title>Whole Genome Assembly and Annotation of Northern Wild Rice, Zizania palustris L., Supports a Whole Genome Duplication in the Zizania Genus.</title>
        <authorList>
            <person name="Haas M."/>
            <person name="Kono T."/>
            <person name="Macchietto M."/>
            <person name="Millas R."/>
            <person name="McGilp L."/>
            <person name="Shao M."/>
            <person name="Duquette J."/>
            <person name="Hirsch C.N."/>
            <person name="Kimball J."/>
        </authorList>
    </citation>
    <scope>NUCLEOTIDE SEQUENCE</scope>
    <source>
        <tissue evidence="2">Fresh leaf tissue</tissue>
    </source>
</reference>
<evidence type="ECO:0000259" key="1">
    <source>
        <dbReference type="Pfam" id="PF07859"/>
    </source>
</evidence>
<reference evidence="2" key="2">
    <citation type="submission" date="2021-02" db="EMBL/GenBank/DDBJ databases">
        <authorList>
            <person name="Kimball J.A."/>
            <person name="Haas M.W."/>
            <person name="Macchietto M."/>
            <person name="Kono T."/>
            <person name="Duquette J."/>
            <person name="Shao M."/>
        </authorList>
    </citation>
    <scope>NUCLEOTIDE SEQUENCE</scope>
    <source>
        <tissue evidence="2">Fresh leaf tissue</tissue>
    </source>
</reference>
<dbReference type="EMBL" id="JAAALK010000287">
    <property type="protein sequence ID" value="KAG8057022.1"/>
    <property type="molecule type" value="Genomic_DNA"/>
</dbReference>